<sequence>MVSALLFFCVFAFSEVANAVVQPTPKHISLDGVFTTDLGVVGNSASSQDGVAIVTNGSAKQVGAVWSTANNLLDFTKDFNTIAYVNQGDAGSASGDGMVFVIQGVSKQMKWFTYNGASLGTLGENKYNGALGIPNSIGIEFDLYGNTSAGDGYFDYGITSPHNNNHIAIVYPGTQEGYTDNWALIGSSRYVNHNNTIKDVNLSNGNWTRLELNWETNLADYTQGILTMQINNTVPVQISPQYLKSQVFQNGTVSSAYWGFTGSTGPTYKAKQQVVFEKVPGLVEAETSLSMKDLEGNLIANGAELKGYSVLRVDMKAKWLYGKQSWQSIIAKTTLPESLEVLPNTTKIDGIPIADSVWSGHTLSTKLGDIPDIGTHLGNTRTEATISVDVKVENETKSNQTIQNNFSGRNAIYETDYLGFSVEKQFVELELISHQDKTVFIDGEVDSLIFDFTWSNPSKTQIGHTLVALQDDDFRMLYEPIVEDGSAGKGIFSYDFTSVFNSFKYGKFIVSYNVQTSKEQENIERVFYKQYRPKVSLKEKNKQPSYNLGEKIPLEIDLEDKDSTEATLFVQVDNNDVQPIGKFENKTDTITQINYDLPTENLTTGYHEIKSYMIDSEGNQSLIASLKNIAIEGSLKLSSVPTNFEQKALKIGGPTVKITDFGKVAVTDQRLITRGWSLSASLVEGRFTATETKSQKKFKANKTFFFYKNGSKELPIAEGPISIFKSSGGGSLEEQVLNQDGENGFYFRPNNAMAKGNYQATVNWSLISAPE</sequence>
<gene>
    <name evidence="2" type="ORF">BCR26_02640</name>
</gene>
<dbReference type="AlphaFoldDB" id="A0A1E5KWW3"/>
<proteinExistence type="predicted"/>
<evidence type="ECO:0000256" key="1">
    <source>
        <dbReference type="SAM" id="SignalP"/>
    </source>
</evidence>
<dbReference type="EMBL" id="MIEK01000023">
    <property type="protein sequence ID" value="OEH82347.1"/>
    <property type="molecule type" value="Genomic_DNA"/>
</dbReference>
<dbReference type="CDD" id="cd01951">
    <property type="entry name" value="lectin_L-type"/>
    <property type="match status" value="1"/>
</dbReference>
<keyword evidence="3" id="KW-1185">Reference proteome</keyword>
<name>A0A1E5KWW3_9ENTE</name>
<dbReference type="SUPFAM" id="SSF49899">
    <property type="entry name" value="Concanavalin A-like lectins/glucanases"/>
    <property type="match status" value="1"/>
</dbReference>
<evidence type="ECO:0000313" key="2">
    <source>
        <dbReference type="EMBL" id="OEH82347.1"/>
    </source>
</evidence>
<protein>
    <recommendedName>
        <fullName evidence="4">Legume lectin domain-containing protein</fullName>
    </recommendedName>
</protein>
<dbReference type="InterPro" id="IPR013320">
    <property type="entry name" value="ConA-like_dom_sf"/>
</dbReference>
<dbReference type="Proteomes" id="UP000095256">
    <property type="component" value="Unassembled WGS sequence"/>
</dbReference>
<dbReference type="Pfam" id="PF18483">
    <property type="entry name" value="Lectin_L-type_dom"/>
    <property type="match status" value="1"/>
</dbReference>
<organism evidence="2 3">
    <name type="scientific">Enterococcus rivorum</name>
    <dbReference type="NCBI Taxonomy" id="762845"/>
    <lineage>
        <taxon>Bacteria</taxon>
        <taxon>Bacillati</taxon>
        <taxon>Bacillota</taxon>
        <taxon>Bacilli</taxon>
        <taxon>Lactobacillales</taxon>
        <taxon>Enterococcaceae</taxon>
        <taxon>Enterococcus</taxon>
    </lineage>
</organism>
<dbReference type="Gene3D" id="2.60.120.200">
    <property type="match status" value="1"/>
</dbReference>
<reference evidence="2 3" key="1">
    <citation type="submission" date="2016-09" db="EMBL/GenBank/DDBJ databases">
        <authorList>
            <person name="Capua I."/>
            <person name="De Benedictis P."/>
            <person name="Joannis T."/>
            <person name="Lombin L.H."/>
            <person name="Cattoli G."/>
        </authorList>
    </citation>
    <scope>NUCLEOTIDE SEQUENCE [LARGE SCALE GENOMIC DNA]</scope>
    <source>
        <strain evidence="2 3">LMG 25899</strain>
    </source>
</reference>
<dbReference type="InterPro" id="IPR056573">
    <property type="entry name" value="Lectin_L-type_dom"/>
</dbReference>
<evidence type="ECO:0008006" key="4">
    <source>
        <dbReference type="Google" id="ProtNLM"/>
    </source>
</evidence>
<evidence type="ECO:0000313" key="3">
    <source>
        <dbReference type="Proteomes" id="UP000095256"/>
    </source>
</evidence>
<keyword evidence="1" id="KW-0732">Signal</keyword>
<feature type="signal peptide" evidence="1">
    <location>
        <begin position="1"/>
        <end position="19"/>
    </location>
</feature>
<dbReference type="STRING" id="762845.BCR26_02640"/>
<feature type="chain" id="PRO_5009180535" description="Legume lectin domain-containing protein" evidence="1">
    <location>
        <begin position="20"/>
        <end position="771"/>
    </location>
</feature>
<accession>A0A1E5KWW3</accession>
<comment type="caution">
    <text evidence="2">The sequence shown here is derived from an EMBL/GenBank/DDBJ whole genome shotgun (WGS) entry which is preliminary data.</text>
</comment>